<gene>
    <name evidence="1" type="ORF">DM484_31040</name>
</gene>
<dbReference type="Proteomes" id="UP000249396">
    <property type="component" value="Unassembled WGS sequence"/>
</dbReference>
<evidence type="ECO:0000313" key="1">
    <source>
        <dbReference type="EMBL" id="PZN68709.1"/>
    </source>
</evidence>
<accession>A0A2W4QDN0</accession>
<evidence type="ECO:0000313" key="2">
    <source>
        <dbReference type="Proteomes" id="UP000249396"/>
    </source>
</evidence>
<reference evidence="1 2" key="1">
    <citation type="journal article" date="2018" name="Aquat. Microb. Ecol.">
        <title>Gammaproteobacterial methanotrophs dominate.</title>
        <authorList>
            <person name="Rissanen A.J."/>
            <person name="Saarenheimo J."/>
            <person name="Tiirola M."/>
            <person name="Peura S."/>
            <person name="Aalto S.L."/>
            <person name="Karvinen A."/>
            <person name="Nykanen H."/>
        </authorList>
    </citation>
    <scope>NUCLEOTIDE SEQUENCE [LARGE SCALE GENOMIC DNA]</scope>
    <source>
        <strain evidence="1">AMbin10</strain>
    </source>
</reference>
<sequence>MKIQGAVVKEQNVTFAIVVVKKSAMQTNHASAETRASFQALFPGLPLVLASQDLRGTFEYQGRKDLVEFLASIDASRIPWKEYTFS</sequence>
<dbReference type="AlphaFoldDB" id="A0A2W4QDN0"/>
<dbReference type="EMBL" id="QJPH01000597">
    <property type="protein sequence ID" value="PZN68709.1"/>
    <property type="molecule type" value="Genomic_DNA"/>
</dbReference>
<protein>
    <submittedName>
        <fullName evidence="1">Uncharacterized protein</fullName>
    </submittedName>
</protein>
<proteinExistence type="predicted"/>
<organism evidence="1 2">
    <name type="scientific">Candidatus Methylumidiphilus alinenensis</name>
    <dbReference type="NCBI Taxonomy" id="2202197"/>
    <lineage>
        <taxon>Bacteria</taxon>
        <taxon>Pseudomonadati</taxon>
        <taxon>Pseudomonadota</taxon>
        <taxon>Gammaproteobacteria</taxon>
        <taxon>Methylococcales</taxon>
        <taxon>Candidatus Methylumidiphilus</taxon>
    </lineage>
</organism>
<comment type="caution">
    <text evidence="1">The sequence shown here is derived from an EMBL/GenBank/DDBJ whole genome shotgun (WGS) entry which is preliminary data.</text>
</comment>
<name>A0A2W4QDN0_9GAMM</name>